<keyword evidence="1" id="KW-0812">Transmembrane</keyword>
<organism evidence="2 3">
    <name type="scientific">Providencia manganoxydans</name>
    <dbReference type="NCBI Taxonomy" id="2923283"/>
    <lineage>
        <taxon>Bacteria</taxon>
        <taxon>Pseudomonadati</taxon>
        <taxon>Pseudomonadota</taxon>
        <taxon>Gammaproteobacteria</taxon>
        <taxon>Enterobacterales</taxon>
        <taxon>Morganellaceae</taxon>
        <taxon>Providencia</taxon>
    </lineage>
</organism>
<keyword evidence="3" id="KW-1185">Reference proteome</keyword>
<evidence type="ECO:0000256" key="1">
    <source>
        <dbReference type="SAM" id="Phobius"/>
    </source>
</evidence>
<feature type="transmembrane region" description="Helical" evidence="1">
    <location>
        <begin position="75"/>
        <end position="93"/>
    </location>
</feature>
<protein>
    <submittedName>
        <fullName evidence="2">Uncharacterized protein</fullName>
    </submittedName>
</protein>
<dbReference type="RefSeq" id="WP_283126766.1">
    <property type="nucleotide sequence ID" value="NZ_CP067099.1"/>
</dbReference>
<accession>A0ABX7AEI2</accession>
<proteinExistence type="predicted"/>
<name>A0ABX7AEI2_9GAMM</name>
<evidence type="ECO:0000313" key="2">
    <source>
        <dbReference type="EMBL" id="QQO61948.1"/>
    </source>
</evidence>
<feature type="transmembrane region" description="Helical" evidence="1">
    <location>
        <begin position="99"/>
        <end position="119"/>
    </location>
</feature>
<feature type="transmembrane region" description="Helical" evidence="1">
    <location>
        <begin position="163"/>
        <end position="187"/>
    </location>
</feature>
<dbReference type="EMBL" id="CP067099">
    <property type="protein sequence ID" value="QQO61948.1"/>
    <property type="molecule type" value="Genomic_DNA"/>
</dbReference>
<reference evidence="3" key="1">
    <citation type="submission" date="2021-01" db="EMBL/GenBank/DDBJ databases">
        <title>Providencia vermicola LLDRA6, a soil-borne Mn(II)-oxidizing bacterium, exploits a strategy of superoxide production coupled to hydrogen peroxide consumption to generate Mn oxides, as revealed by transcriptional up-regulation of genes for phenylacetic acid catabolism.</title>
        <authorList>
            <person name="Chen S."/>
            <person name="Ding Z."/>
            <person name="Chen J."/>
            <person name="Luo J."/>
            <person name="Ruan X."/>
            <person name="Li Z."/>
            <person name="Liao F."/>
            <person name="He J."/>
            <person name="Li D."/>
        </authorList>
    </citation>
    <scope>NUCLEOTIDE SEQUENCE [LARGE SCALE GENOMIC DNA]</scope>
    <source>
        <strain evidence="3">LLDRA6</strain>
    </source>
</reference>
<evidence type="ECO:0000313" key="3">
    <source>
        <dbReference type="Proteomes" id="UP000596157"/>
    </source>
</evidence>
<dbReference type="GeneID" id="92280485"/>
<feature type="transmembrane region" description="Helical" evidence="1">
    <location>
        <begin position="42"/>
        <end position="63"/>
    </location>
</feature>
<gene>
    <name evidence="2" type="ORF">JI723_17170</name>
</gene>
<feature type="transmembrane region" description="Helical" evidence="1">
    <location>
        <begin position="131"/>
        <end position="151"/>
    </location>
</feature>
<keyword evidence="1" id="KW-1133">Transmembrane helix</keyword>
<dbReference type="Proteomes" id="UP000596157">
    <property type="component" value="Chromosome"/>
</dbReference>
<sequence>MTNISKLLLIIGCLVAIGSILYTQEIIGAYTFSTYRFYTDTVFVRILLFITSLIISASFYPAFADTIESRAKTDIAQGIACIIIGVVVSLFYMYEFNSIVLYALSIATPISIGIGMNILTKGKRLPNKYITLCILVIMLLAAYPFVTMNLFDTDEYSRRMGNLIYHGATGIYVIIASIIGSISMIYFTEKQKSKEKLFAPQEFISTLTKLSALKNADMLSEEEFNYQKNELIKSITNKKLNGDHLTFLAQLAELKQQTMLTNEDITNIKKVI</sequence>
<keyword evidence="1" id="KW-0472">Membrane</keyword>